<dbReference type="EMBL" id="DMAI01000328">
    <property type="protein sequence ID" value="HAE49730.1"/>
    <property type="molecule type" value="Genomic_DNA"/>
</dbReference>
<dbReference type="AlphaFoldDB" id="A0A3B9IPR3"/>
<evidence type="ECO:0000256" key="1">
    <source>
        <dbReference type="SAM" id="MobiDB-lite"/>
    </source>
</evidence>
<evidence type="ECO:0000313" key="2">
    <source>
        <dbReference type="EMBL" id="HAE49730.1"/>
    </source>
</evidence>
<name>A0A3B9IPR3_9PROT</name>
<feature type="compositionally biased region" description="Basic and acidic residues" evidence="1">
    <location>
        <begin position="55"/>
        <end position="65"/>
    </location>
</feature>
<accession>A0A3B9IPR3</accession>
<organism evidence="2 3">
    <name type="scientific">Tistrella mobilis</name>
    <dbReference type="NCBI Taxonomy" id="171437"/>
    <lineage>
        <taxon>Bacteria</taxon>
        <taxon>Pseudomonadati</taxon>
        <taxon>Pseudomonadota</taxon>
        <taxon>Alphaproteobacteria</taxon>
        <taxon>Geminicoccales</taxon>
        <taxon>Geminicoccaceae</taxon>
        <taxon>Tistrella</taxon>
    </lineage>
</organism>
<dbReference type="Proteomes" id="UP000257706">
    <property type="component" value="Unassembled WGS sequence"/>
</dbReference>
<feature type="region of interest" description="Disordered" evidence="1">
    <location>
        <begin position="48"/>
        <end position="79"/>
    </location>
</feature>
<comment type="caution">
    <text evidence="2">The sequence shown here is derived from an EMBL/GenBank/DDBJ whole genome shotgun (WGS) entry which is preliminary data.</text>
</comment>
<proteinExistence type="predicted"/>
<evidence type="ECO:0000313" key="3">
    <source>
        <dbReference type="Proteomes" id="UP000257706"/>
    </source>
</evidence>
<gene>
    <name evidence="2" type="ORF">DCK97_20130</name>
</gene>
<feature type="non-terminal residue" evidence="2">
    <location>
        <position position="79"/>
    </location>
</feature>
<reference evidence="2 3" key="1">
    <citation type="journal article" date="2018" name="Nat. Biotechnol.">
        <title>A standardized bacterial taxonomy based on genome phylogeny substantially revises the tree of life.</title>
        <authorList>
            <person name="Parks D.H."/>
            <person name="Chuvochina M."/>
            <person name="Waite D.W."/>
            <person name="Rinke C."/>
            <person name="Skarshewski A."/>
            <person name="Chaumeil P.A."/>
            <person name="Hugenholtz P."/>
        </authorList>
    </citation>
    <scope>NUCLEOTIDE SEQUENCE [LARGE SCALE GENOMIC DNA]</scope>
    <source>
        <strain evidence="2">UBA8739</strain>
    </source>
</reference>
<sequence length="79" mass="8448">MKRGLTYSLAAHGAVAALLWFGLPSLSRPLPPEEQTIVIDVVPVSEVTRASQLRPKPDPKPEPEKQVAQASPPPPPPPP</sequence>
<protein>
    <submittedName>
        <fullName evidence="2">Uncharacterized protein</fullName>
    </submittedName>
</protein>